<protein>
    <recommendedName>
        <fullName evidence="1">Methyltransferase type 11 domain-containing protein</fullName>
    </recommendedName>
</protein>
<reference evidence="2" key="1">
    <citation type="journal article" date="2014" name="Front. Microbiol.">
        <title>High frequency of phylogenetically diverse reductive dehalogenase-homologous genes in deep subseafloor sedimentary metagenomes.</title>
        <authorList>
            <person name="Kawai M."/>
            <person name="Futagami T."/>
            <person name="Toyoda A."/>
            <person name="Takaki Y."/>
            <person name="Nishi S."/>
            <person name="Hori S."/>
            <person name="Arai W."/>
            <person name="Tsubouchi T."/>
            <person name="Morono Y."/>
            <person name="Uchiyama I."/>
            <person name="Ito T."/>
            <person name="Fujiyama A."/>
            <person name="Inagaki F."/>
            <person name="Takami H."/>
        </authorList>
    </citation>
    <scope>NUCLEOTIDE SEQUENCE</scope>
    <source>
        <strain evidence="2">Expedition CK06-06</strain>
    </source>
</reference>
<feature type="domain" description="Methyltransferase type 11" evidence="1">
    <location>
        <begin position="16"/>
        <end position="92"/>
    </location>
</feature>
<evidence type="ECO:0000313" key="2">
    <source>
        <dbReference type="EMBL" id="GAI93516.1"/>
    </source>
</evidence>
<dbReference type="InterPro" id="IPR029063">
    <property type="entry name" value="SAM-dependent_MTases_sf"/>
</dbReference>
<dbReference type="SUPFAM" id="SSF53335">
    <property type="entry name" value="S-adenosyl-L-methionine-dependent methyltransferases"/>
    <property type="match status" value="1"/>
</dbReference>
<comment type="caution">
    <text evidence="2">The sequence shown here is derived from an EMBL/GenBank/DDBJ whole genome shotgun (WGS) entry which is preliminary data.</text>
</comment>
<dbReference type="PANTHER" id="PTHR43591:SF24">
    <property type="entry name" value="2-METHOXY-6-POLYPRENYL-1,4-BENZOQUINOL METHYLASE, MITOCHONDRIAL"/>
    <property type="match status" value="1"/>
</dbReference>
<dbReference type="PANTHER" id="PTHR43591">
    <property type="entry name" value="METHYLTRANSFERASE"/>
    <property type="match status" value="1"/>
</dbReference>
<evidence type="ECO:0000259" key="1">
    <source>
        <dbReference type="Pfam" id="PF08241"/>
    </source>
</evidence>
<organism evidence="2">
    <name type="scientific">marine sediment metagenome</name>
    <dbReference type="NCBI Taxonomy" id="412755"/>
    <lineage>
        <taxon>unclassified sequences</taxon>
        <taxon>metagenomes</taxon>
        <taxon>ecological metagenomes</taxon>
    </lineage>
</organism>
<gene>
    <name evidence="2" type="ORF">S12H4_36728</name>
</gene>
<proteinExistence type="predicted"/>
<dbReference type="InterPro" id="IPR013216">
    <property type="entry name" value="Methyltransf_11"/>
</dbReference>
<dbReference type="CDD" id="cd02440">
    <property type="entry name" value="AdoMet_MTases"/>
    <property type="match status" value="1"/>
</dbReference>
<dbReference type="GO" id="GO:0008757">
    <property type="term" value="F:S-adenosylmethionine-dependent methyltransferase activity"/>
    <property type="evidence" value="ECO:0007669"/>
    <property type="project" value="InterPro"/>
</dbReference>
<dbReference type="AlphaFoldDB" id="X1TQ90"/>
<name>X1TQ90_9ZZZZ</name>
<dbReference type="Pfam" id="PF08241">
    <property type="entry name" value="Methyltransf_11"/>
    <property type="match status" value="1"/>
</dbReference>
<dbReference type="EMBL" id="BARW01021919">
    <property type="protein sequence ID" value="GAI93516.1"/>
    <property type="molecule type" value="Genomic_DNA"/>
</dbReference>
<accession>X1TQ90</accession>
<dbReference type="Gene3D" id="3.40.50.150">
    <property type="entry name" value="Vaccinia Virus protein VP39"/>
    <property type="match status" value="1"/>
</dbReference>
<sequence>MDRISWIRSKAEGKVLDVGCAGGENFKGTRFEVIYTDINEFPLPNFMCADAHHLPFNDNSFDSVVLGELLEHVTNPLQVLKEATRVSRKKVIFTVPNEFAWPVQLKPFMPLA</sequence>